<evidence type="ECO:0000313" key="2">
    <source>
        <dbReference type="Proteomes" id="UP001497382"/>
    </source>
</evidence>
<dbReference type="Proteomes" id="UP001497382">
    <property type="component" value="Unassembled WGS sequence"/>
</dbReference>
<sequence>KIVILLVYRLGTCNPLGEQLKGHVKTKTFVLSRRVKVEQVTKRRKALVLEVV</sequence>
<keyword evidence="2" id="KW-1185">Reference proteome</keyword>
<dbReference type="EMBL" id="CAXIEN010000152">
    <property type="protein sequence ID" value="CAL1282028.1"/>
    <property type="molecule type" value="Genomic_DNA"/>
</dbReference>
<organism evidence="1 2">
    <name type="scientific">Larinioides sclopetarius</name>
    <dbReference type="NCBI Taxonomy" id="280406"/>
    <lineage>
        <taxon>Eukaryota</taxon>
        <taxon>Metazoa</taxon>
        <taxon>Ecdysozoa</taxon>
        <taxon>Arthropoda</taxon>
        <taxon>Chelicerata</taxon>
        <taxon>Arachnida</taxon>
        <taxon>Araneae</taxon>
        <taxon>Araneomorphae</taxon>
        <taxon>Entelegynae</taxon>
        <taxon>Araneoidea</taxon>
        <taxon>Araneidae</taxon>
        <taxon>Larinioides</taxon>
    </lineage>
</organism>
<accession>A0AAV2ADI3</accession>
<dbReference type="AlphaFoldDB" id="A0AAV2ADI3"/>
<name>A0AAV2ADI3_9ARAC</name>
<protein>
    <submittedName>
        <fullName evidence="1">Uncharacterized protein</fullName>
    </submittedName>
</protein>
<gene>
    <name evidence="1" type="ORF">LARSCL_LOCUS11915</name>
</gene>
<feature type="non-terminal residue" evidence="1">
    <location>
        <position position="1"/>
    </location>
</feature>
<comment type="caution">
    <text evidence="1">The sequence shown here is derived from an EMBL/GenBank/DDBJ whole genome shotgun (WGS) entry which is preliminary data.</text>
</comment>
<reference evidence="1 2" key="1">
    <citation type="submission" date="2024-04" db="EMBL/GenBank/DDBJ databases">
        <authorList>
            <person name="Rising A."/>
            <person name="Reimegard J."/>
            <person name="Sonavane S."/>
            <person name="Akerstrom W."/>
            <person name="Nylinder S."/>
            <person name="Hedman E."/>
            <person name="Kallberg Y."/>
        </authorList>
    </citation>
    <scope>NUCLEOTIDE SEQUENCE [LARGE SCALE GENOMIC DNA]</scope>
</reference>
<proteinExistence type="predicted"/>
<evidence type="ECO:0000313" key="1">
    <source>
        <dbReference type="EMBL" id="CAL1282028.1"/>
    </source>
</evidence>